<keyword evidence="10 12" id="KW-0804">Transcription</keyword>
<dbReference type="FunFam" id="1.10.150.390:FF:000002">
    <property type="entry name" value="DNA-directed RNA polymerase subunit beta"/>
    <property type="match status" value="1"/>
</dbReference>
<feature type="binding site" evidence="12">
    <location>
        <position position="898"/>
    </location>
    <ligand>
        <name>Zn(2+)</name>
        <dbReference type="ChEBI" id="CHEBI:29105"/>
        <label>2</label>
    </ligand>
</feature>
<feature type="domain" description="RNA polymerase N-terminal" evidence="15">
    <location>
        <begin position="235"/>
        <end position="514"/>
    </location>
</feature>
<dbReference type="InterPro" id="IPR000722">
    <property type="entry name" value="RNA_pol_asu"/>
</dbReference>
<evidence type="ECO:0000256" key="5">
    <source>
        <dbReference type="ARBA" id="ARBA00022679"/>
    </source>
</evidence>
<dbReference type="EC" id="2.7.7.6" evidence="12"/>
<keyword evidence="6 12" id="KW-0548">Nucleotidyltransferase</keyword>
<organism evidence="16 17">
    <name type="scientific">Paludibacterium paludis</name>
    <dbReference type="NCBI Taxonomy" id="1225769"/>
    <lineage>
        <taxon>Bacteria</taxon>
        <taxon>Pseudomonadati</taxon>
        <taxon>Pseudomonadota</taxon>
        <taxon>Betaproteobacteria</taxon>
        <taxon>Neisseriales</taxon>
        <taxon>Chromobacteriaceae</taxon>
        <taxon>Paludibacterium</taxon>
    </lineage>
</organism>
<reference evidence="16" key="2">
    <citation type="submission" date="2020-09" db="EMBL/GenBank/DDBJ databases">
        <authorList>
            <person name="Sun Q."/>
            <person name="Kim S."/>
        </authorList>
    </citation>
    <scope>NUCLEOTIDE SEQUENCE</scope>
    <source>
        <strain evidence="16">KCTC 32182</strain>
    </source>
</reference>
<keyword evidence="5 12" id="KW-0808">Transferase</keyword>
<comment type="caution">
    <text evidence="16">The sequence shown here is derived from an EMBL/GenBank/DDBJ whole genome shotgun (WGS) entry which is preliminary data.</text>
</comment>
<keyword evidence="7 12" id="KW-0479">Metal-binding</keyword>
<gene>
    <name evidence="12 16" type="primary">rpoC</name>
    <name evidence="16" type="ORF">GCM10011289_35620</name>
</gene>
<dbReference type="Gene3D" id="1.10.150.390">
    <property type="match status" value="1"/>
</dbReference>
<evidence type="ECO:0000256" key="12">
    <source>
        <dbReference type="HAMAP-Rule" id="MF_01322"/>
    </source>
</evidence>
<keyword evidence="8 12" id="KW-0862">Zinc</keyword>
<dbReference type="SMART" id="SM00663">
    <property type="entry name" value="RPOLA_N"/>
    <property type="match status" value="1"/>
</dbReference>
<feature type="binding site" evidence="12">
    <location>
        <position position="88"/>
    </location>
    <ligand>
        <name>Zn(2+)</name>
        <dbReference type="ChEBI" id="CHEBI:29105"/>
        <label>1</label>
    </ligand>
</feature>
<feature type="binding site" evidence="12">
    <location>
        <position position="888"/>
    </location>
    <ligand>
        <name>Zn(2+)</name>
        <dbReference type="ChEBI" id="CHEBI:29105"/>
        <label>2</label>
    </ligand>
</feature>
<evidence type="ECO:0000256" key="7">
    <source>
        <dbReference type="ARBA" id="ARBA00022723"/>
    </source>
</evidence>
<feature type="region of interest" description="Disordered" evidence="14">
    <location>
        <begin position="1377"/>
        <end position="1397"/>
    </location>
</feature>
<dbReference type="InterPro" id="IPR038120">
    <property type="entry name" value="Rpb1_funnel_sf"/>
</dbReference>
<evidence type="ECO:0000256" key="3">
    <source>
        <dbReference type="ARBA" id="ARBA00009839"/>
    </source>
</evidence>
<keyword evidence="17" id="KW-1185">Reference proteome</keyword>
<dbReference type="GO" id="GO:0000287">
    <property type="term" value="F:magnesium ion binding"/>
    <property type="evidence" value="ECO:0007669"/>
    <property type="project" value="UniProtKB-UniRule"/>
</dbReference>
<feature type="binding site" evidence="12">
    <location>
        <position position="85"/>
    </location>
    <ligand>
        <name>Zn(2+)</name>
        <dbReference type="ChEBI" id="CHEBI:29105"/>
        <label>1</label>
    </ligand>
</feature>
<dbReference type="GO" id="GO:0006351">
    <property type="term" value="P:DNA-templated transcription"/>
    <property type="evidence" value="ECO:0007669"/>
    <property type="project" value="UniProtKB-UniRule"/>
</dbReference>
<sequence length="1397" mass="155590">MKALLDLFKQVTQEEEFDAIKIGIASPDKIRSWSYGEVKKPETINYRTFKPERDGLFCARIFGPVKDYECLCGKYKRLKHRGVICEKCGVEVTLSKVRRERMGHIELASPTAHIWFLKSLPSRLGMVLDMTLRDIERVLYFEAFVVTDPGLTPLQRRQLLTEEDFLDKEDQYGEEFRAMMGAEAVRELLRSLDLNGEIETLRRELETTGSDTKIKKIAKRLKVLEAFLRSGMKPEWMILEVLPVLPPELRPLVPLDGGRFATSDLNDLYRRVINRNNRLKRLLELRAPDIIVRNEKRMLQESVDSLLDNGRRGKAMTGANKRPLKSLADMIKGKGGRFRQNLLGKRVDYSGRSVITVGPTLRLHQCGLPKKMALELFKPFIFHKLEVMGLASTIKAAKKLVEQEVPEVWDILEDVIREHPVLLNRAPTLHRLGIQAFEPVLIEGKAIQLHPLVCAAFNADFDGDQMAVHVPLSLEAQMEARTLMLATNNVLSPANGEPIIVPSQDIVLGLYYMTRDRVNGKGEGMVFADTKEVHRAYETRQVELATRITVRLKEWEKDDQGEFQPVMKRYETTVGRALLSDILPKGLPFEHINKALKKKEISKLINVSFRRCGIRDTVIFADQLMYTGFSFSTRGGISICVDDMLVPTRKSDLLSDAHKEVKEIEEQYRQGLVTQGERYNKVVDIWGRTGDKVAKAMMDELSKQKVLDREGKEVDQESFNSIYMMADSGARGSVAQIKQLAGMRGLMAKPDGSIIETPITSNFREGLTVLQYFISTHGARKGLADTALKTANSGYLTRRLVDVTQDLVVVEDDCGTTNGFTMKAVLQGGDVIEALRDRILGRVTAIDVVDPSTGETVIEAGTLLDEHLVDMVDNLGIDEVKVRTAITCDTRYGLCAKCYGRDLGRGKEVNSGEAVGVIAAQSIGEPGTQLTMRTFHIGGAASRNAAASQVEAKSNGTVRFSSQMRYVTNTKGELIVITRSGEVVIHDDIGRERERHKVPYGATLLVTDGLSLKAGHVLATWDPHTRPIITEYAGRVKFENVEEGVTVAKQTDEVTGLSTLVVIDPKRRAGTQSKMLRPLVKLLDDFGNEVKLAGSESSVSITFQVGAIITVKDGQEVGKGEVLARIPQETTKTRDITGGLPRVAELFEARSPKDAGMLAEVTGTVSFGKDTKGKQRLIITDLEGNGYENLIPKDKHVLVHDGQVVNRGELIVDGAVDPHDILRLQGIEALARYIVQEVQEVYRLQGVKINDKHIEVIIRQMLRRVVISDSGDTDFITGEQVERAEVLETNDRMMAEGKEPAHYENVLLGITKASLSTDSFISAASFQETTRVLTEAAIMGKKDDLRGLKENVIVGRLIPAGTGLAYHRNRRRNTLGVDSAPEHLFQQPATEGVESDE</sequence>
<comment type="cofactor">
    <cofactor evidence="12">
        <name>Zn(2+)</name>
        <dbReference type="ChEBI" id="CHEBI:29105"/>
    </cofactor>
    <text evidence="12">Binds 2 Zn(2+) ions per subunit.</text>
</comment>
<dbReference type="InterPro" id="IPR044893">
    <property type="entry name" value="RNA_pol_Rpb1_clamp_domain"/>
</dbReference>
<dbReference type="GO" id="GO:0008270">
    <property type="term" value="F:zinc ion binding"/>
    <property type="evidence" value="ECO:0007669"/>
    <property type="project" value="UniProtKB-UniRule"/>
</dbReference>
<dbReference type="Proteomes" id="UP000645257">
    <property type="component" value="Unassembled WGS sequence"/>
</dbReference>
<evidence type="ECO:0000256" key="10">
    <source>
        <dbReference type="ARBA" id="ARBA00023163"/>
    </source>
</evidence>
<reference evidence="16" key="1">
    <citation type="journal article" date="2014" name="Int. J. Syst. Evol. Microbiol.">
        <title>Complete genome sequence of Corynebacterium casei LMG S-19264T (=DSM 44701T), isolated from a smear-ripened cheese.</title>
        <authorList>
            <consortium name="US DOE Joint Genome Institute (JGI-PGF)"/>
            <person name="Walter F."/>
            <person name="Albersmeier A."/>
            <person name="Kalinowski J."/>
            <person name="Ruckert C."/>
        </authorList>
    </citation>
    <scope>NUCLEOTIDE SEQUENCE</scope>
    <source>
        <strain evidence="16">KCTC 32182</strain>
    </source>
</reference>
<protein>
    <recommendedName>
        <fullName evidence="12">DNA-directed RNA polymerase subunit beta'</fullName>
        <shortName evidence="12">RNAP subunit beta'</shortName>
        <ecNumber evidence="12">2.7.7.6</ecNumber>
    </recommendedName>
    <alternativeName>
        <fullName evidence="12">RNA polymerase subunit beta'</fullName>
    </alternativeName>
    <alternativeName>
        <fullName evidence="12">Transcriptase subunit beta'</fullName>
    </alternativeName>
</protein>
<dbReference type="CDD" id="cd01609">
    <property type="entry name" value="RNAP_beta'_N"/>
    <property type="match status" value="1"/>
</dbReference>
<evidence type="ECO:0000313" key="17">
    <source>
        <dbReference type="Proteomes" id="UP000645257"/>
    </source>
</evidence>
<feature type="binding site" evidence="12">
    <location>
        <position position="464"/>
    </location>
    <ligand>
        <name>Mg(2+)</name>
        <dbReference type="ChEBI" id="CHEBI:18420"/>
    </ligand>
</feature>
<name>A0A918P7Q4_9NEIS</name>
<dbReference type="InterPro" id="IPR042102">
    <property type="entry name" value="RNA_pol_Rpb1_3_sf"/>
</dbReference>
<comment type="similarity">
    <text evidence="1 12 13">Belongs to the RNA polymerase beta' chain family.</text>
</comment>
<dbReference type="PANTHER" id="PTHR19376:SF54">
    <property type="entry name" value="DNA-DIRECTED RNA POLYMERASE SUBUNIT BETA"/>
    <property type="match status" value="1"/>
</dbReference>
<accession>A0A918P7Q4</accession>
<evidence type="ECO:0000256" key="13">
    <source>
        <dbReference type="RuleBase" id="RU004279"/>
    </source>
</evidence>
<dbReference type="Gene3D" id="1.10.132.30">
    <property type="match status" value="1"/>
</dbReference>
<dbReference type="PANTHER" id="PTHR19376">
    <property type="entry name" value="DNA-DIRECTED RNA POLYMERASE"/>
    <property type="match status" value="1"/>
</dbReference>
<feature type="binding site" evidence="12">
    <location>
        <position position="70"/>
    </location>
    <ligand>
        <name>Zn(2+)</name>
        <dbReference type="ChEBI" id="CHEBI:29105"/>
        <label>1</label>
    </ligand>
</feature>
<evidence type="ECO:0000256" key="6">
    <source>
        <dbReference type="ARBA" id="ARBA00022695"/>
    </source>
</evidence>
<comment type="subunit">
    <text evidence="12">The RNAP catalytic core consists of 2 alpha, 1 beta, 1 beta' and 1 omega subunit. When a sigma factor is associated with the core the holoenzyme is formed, which can initiate transcription.</text>
</comment>
<dbReference type="InterPro" id="IPR007081">
    <property type="entry name" value="RNA_pol_Rpb1_5"/>
</dbReference>
<dbReference type="CDD" id="cd02655">
    <property type="entry name" value="RNAP_beta'_C"/>
    <property type="match status" value="1"/>
</dbReference>
<dbReference type="InterPro" id="IPR012754">
    <property type="entry name" value="DNA-dir_RpoC_beta_prime_bact"/>
</dbReference>
<evidence type="ECO:0000256" key="8">
    <source>
        <dbReference type="ARBA" id="ARBA00022833"/>
    </source>
</evidence>
<feature type="binding site" evidence="12">
    <location>
        <position position="462"/>
    </location>
    <ligand>
        <name>Mg(2+)</name>
        <dbReference type="ChEBI" id="CHEBI:18420"/>
    </ligand>
</feature>
<evidence type="ECO:0000256" key="4">
    <source>
        <dbReference type="ARBA" id="ARBA00022478"/>
    </source>
</evidence>
<evidence type="ECO:0000256" key="2">
    <source>
        <dbReference type="ARBA" id="ARBA00007616"/>
    </source>
</evidence>
<feature type="binding site" evidence="12">
    <location>
        <position position="814"/>
    </location>
    <ligand>
        <name>Zn(2+)</name>
        <dbReference type="ChEBI" id="CHEBI:29105"/>
        <label>2</label>
    </ligand>
</feature>
<feature type="binding site" evidence="12">
    <location>
        <position position="895"/>
    </location>
    <ligand>
        <name>Zn(2+)</name>
        <dbReference type="ChEBI" id="CHEBI:29105"/>
        <label>2</label>
    </ligand>
</feature>
<comment type="function">
    <text evidence="12 13">DNA-dependent RNA polymerase catalyzes the transcription of DNA into RNA using the four ribonucleoside triphosphates as substrates.</text>
</comment>
<feature type="binding site" evidence="12">
    <location>
        <position position="72"/>
    </location>
    <ligand>
        <name>Zn(2+)</name>
        <dbReference type="ChEBI" id="CHEBI:29105"/>
        <label>1</label>
    </ligand>
</feature>
<dbReference type="Pfam" id="PF04983">
    <property type="entry name" value="RNA_pol_Rpb1_3"/>
    <property type="match status" value="1"/>
</dbReference>
<proteinExistence type="inferred from homology"/>
<dbReference type="Gene3D" id="1.10.1790.20">
    <property type="match status" value="1"/>
</dbReference>
<comment type="catalytic activity">
    <reaction evidence="11 12 13">
        <text>RNA(n) + a ribonucleoside 5'-triphosphate = RNA(n+1) + diphosphate</text>
        <dbReference type="Rhea" id="RHEA:21248"/>
        <dbReference type="Rhea" id="RHEA-COMP:14527"/>
        <dbReference type="Rhea" id="RHEA-COMP:17342"/>
        <dbReference type="ChEBI" id="CHEBI:33019"/>
        <dbReference type="ChEBI" id="CHEBI:61557"/>
        <dbReference type="ChEBI" id="CHEBI:140395"/>
        <dbReference type="EC" id="2.7.7.6"/>
    </reaction>
</comment>
<dbReference type="FunFam" id="4.10.860.120:FF:000001">
    <property type="entry name" value="DNA-directed RNA polymerase subunit beta"/>
    <property type="match status" value="1"/>
</dbReference>
<comment type="similarity">
    <text evidence="3">In the C-terminal section; belongs to the RNA polymerase beta' chain family.</text>
</comment>
<dbReference type="InterPro" id="IPR007083">
    <property type="entry name" value="RNA_pol_Rpb1_4"/>
</dbReference>
<dbReference type="Gene3D" id="4.10.860.120">
    <property type="entry name" value="RNA polymerase II, clamp domain"/>
    <property type="match status" value="1"/>
</dbReference>
<dbReference type="GO" id="GO:0003899">
    <property type="term" value="F:DNA-directed RNA polymerase activity"/>
    <property type="evidence" value="ECO:0007669"/>
    <property type="project" value="UniProtKB-UniRule"/>
</dbReference>
<dbReference type="SUPFAM" id="SSF64484">
    <property type="entry name" value="beta and beta-prime subunits of DNA dependent RNA-polymerase"/>
    <property type="match status" value="1"/>
</dbReference>
<dbReference type="Pfam" id="PF04997">
    <property type="entry name" value="RNA_pol_Rpb1_1"/>
    <property type="match status" value="1"/>
</dbReference>
<dbReference type="InterPro" id="IPR007066">
    <property type="entry name" value="RNA_pol_Rpb1_3"/>
</dbReference>
<dbReference type="GO" id="GO:0000428">
    <property type="term" value="C:DNA-directed RNA polymerase complex"/>
    <property type="evidence" value="ECO:0007669"/>
    <property type="project" value="UniProtKB-KW"/>
</dbReference>
<comment type="similarity">
    <text evidence="2">In the N-terminal section; belongs to the RNA polymerase beta chain family.</text>
</comment>
<dbReference type="Gene3D" id="2.40.40.20">
    <property type="match status" value="1"/>
</dbReference>
<dbReference type="HAMAP" id="MF_01322">
    <property type="entry name" value="RNApol_bact_RpoC"/>
    <property type="match status" value="1"/>
</dbReference>
<dbReference type="InterPro" id="IPR045867">
    <property type="entry name" value="DNA-dir_RpoC_beta_prime"/>
</dbReference>
<evidence type="ECO:0000256" key="1">
    <source>
        <dbReference type="ARBA" id="ARBA00006460"/>
    </source>
</evidence>
<dbReference type="Pfam" id="PF04998">
    <property type="entry name" value="RNA_pol_Rpb1_5"/>
    <property type="match status" value="1"/>
</dbReference>
<dbReference type="GO" id="GO:0003677">
    <property type="term" value="F:DNA binding"/>
    <property type="evidence" value="ECO:0007669"/>
    <property type="project" value="UniProtKB-UniRule"/>
</dbReference>
<comment type="cofactor">
    <cofactor evidence="12">
        <name>Mg(2+)</name>
        <dbReference type="ChEBI" id="CHEBI:18420"/>
    </cofactor>
    <text evidence="12">Binds 1 Mg(2+) ion per subunit.</text>
</comment>
<evidence type="ECO:0000313" key="16">
    <source>
        <dbReference type="EMBL" id="GGY29530.1"/>
    </source>
</evidence>
<evidence type="ECO:0000256" key="9">
    <source>
        <dbReference type="ARBA" id="ARBA00022842"/>
    </source>
</evidence>
<dbReference type="FunFam" id="1.10.132.30:FF:000003">
    <property type="entry name" value="DNA-directed RNA polymerase subunit beta"/>
    <property type="match status" value="1"/>
</dbReference>
<evidence type="ECO:0000259" key="15">
    <source>
        <dbReference type="SMART" id="SM00663"/>
    </source>
</evidence>
<dbReference type="InterPro" id="IPR007080">
    <property type="entry name" value="RNA_pol_Rpb1_1"/>
</dbReference>
<dbReference type="Gene3D" id="2.40.50.100">
    <property type="match status" value="3"/>
</dbReference>
<dbReference type="Pfam" id="PF00623">
    <property type="entry name" value="RNA_pol_Rpb1_2"/>
    <property type="match status" value="1"/>
</dbReference>
<feature type="binding site" evidence="12">
    <location>
        <position position="460"/>
    </location>
    <ligand>
        <name>Mg(2+)</name>
        <dbReference type="ChEBI" id="CHEBI:18420"/>
    </ligand>
</feature>
<evidence type="ECO:0000256" key="11">
    <source>
        <dbReference type="ARBA" id="ARBA00048552"/>
    </source>
</evidence>
<dbReference type="InterPro" id="IPR006592">
    <property type="entry name" value="RNA_pol_N"/>
</dbReference>
<keyword evidence="9 12" id="KW-0460">Magnesium</keyword>
<dbReference type="EMBL" id="BMYX01000030">
    <property type="protein sequence ID" value="GGY29530.1"/>
    <property type="molecule type" value="Genomic_DNA"/>
</dbReference>
<dbReference type="Gene3D" id="1.10.40.90">
    <property type="match status" value="1"/>
</dbReference>
<evidence type="ECO:0000256" key="14">
    <source>
        <dbReference type="SAM" id="MobiDB-lite"/>
    </source>
</evidence>
<dbReference type="Gene3D" id="1.10.274.100">
    <property type="entry name" value="RNA polymerase Rpb1, domain 3"/>
    <property type="match status" value="1"/>
</dbReference>
<dbReference type="RefSeq" id="WP_189536865.1">
    <property type="nucleotide sequence ID" value="NZ_BMYX01000030.1"/>
</dbReference>
<dbReference type="NCBIfam" id="TIGR02386">
    <property type="entry name" value="rpoC_TIGR"/>
    <property type="match status" value="1"/>
</dbReference>
<dbReference type="Pfam" id="PF05000">
    <property type="entry name" value="RNA_pol_Rpb1_4"/>
    <property type="match status" value="1"/>
</dbReference>
<keyword evidence="4 12" id="KW-0240">DNA-directed RNA polymerase</keyword>